<sequence length="241" mass="25397">MAALAITGCDSVESGEEMPDPYAEMEIGAPLNTAIEGNAALGGNDAFSDEAAFFLPIGDTGYTLTAVQLFGEDDTGASHSLSFTHIGEEPLGEGSYDLGFDLPCEDPSDCRQPGFFFDDRLTTSYTRTTADSIHSYTPTDGTLTVEQASEDGVVGTFTVESATEISVAIADIEAFVDSLGNNPPTSVRPSEMPEPPPATITPLETPLTIEGDFAATPGEFPDRPGNQFSWMIRGGVFGMGR</sequence>
<accession>A0A2H3NQC3</accession>
<reference evidence="1 2" key="1">
    <citation type="submission" date="2017-10" db="EMBL/GenBank/DDBJ databases">
        <title>Draft genome of Longimonas halophila.</title>
        <authorList>
            <person name="Goh K.M."/>
            <person name="Shamsir M.S."/>
            <person name="Lim S.W."/>
        </authorList>
    </citation>
    <scope>NUCLEOTIDE SEQUENCE [LARGE SCALE GENOMIC DNA]</scope>
    <source>
        <strain evidence="1 2">KCTC 42399</strain>
    </source>
</reference>
<proteinExistence type="predicted"/>
<protein>
    <submittedName>
        <fullName evidence="1">Uncharacterized protein</fullName>
    </submittedName>
</protein>
<dbReference type="EMBL" id="PDEP01000014">
    <property type="protein sequence ID" value="PEN05407.1"/>
    <property type="molecule type" value="Genomic_DNA"/>
</dbReference>
<dbReference type="AlphaFoldDB" id="A0A2H3NQC3"/>
<dbReference type="Proteomes" id="UP000221024">
    <property type="component" value="Unassembled WGS sequence"/>
</dbReference>
<evidence type="ECO:0000313" key="1">
    <source>
        <dbReference type="EMBL" id="PEN05407.1"/>
    </source>
</evidence>
<evidence type="ECO:0000313" key="2">
    <source>
        <dbReference type="Proteomes" id="UP000221024"/>
    </source>
</evidence>
<dbReference type="RefSeq" id="WP_098063056.1">
    <property type="nucleotide sequence ID" value="NZ_PDEP01000014.1"/>
</dbReference>
<name>A0A2H3NQC3_9BACT</name>
<organism evidence="1 2">
    <name type="scientific">Longimonas halophila</name>
    <dbReference type="NCBI Taxonomy" id="1469170"/>
    <lineage>
        <taxon>Bacteria</taxon>
        <taxon>Pseudomonadati</taxon>
        <taxon>Rhodothermota</taxon>
        <taxon>Rhodothermia</taxon>
        <taxon>Rhodothermales</taxon>
        <taxon>Salisaetaceae</taxon>
        <taxon>Longimonas</taxon>
    </lineage>
</organism>
<comment type="caution">
    <text evidence="1">The sequence shown here is derived from an EMBL/GenBank/DDBJ whole genome shotgun (WGS) entry which is preliminary data.</text>
</comment>
<keyword evidence="2" id="KW-1185">Reference proteome</keyword>
<gene>
    <name evidence="1" type="ORF">CRI93_12885</name>
</gene>